<evidence type="ECO:0000313" key="3">
    <source>
        <dbReference type="EMBL" id="MCD1653159.1"/>
    </source>
</evidence>
<name>A0AAE3JJN3_9SPIR</name>
<keyword evidence="2" id="KW-0808">Transferase</keyword>
<proteinExistence type="predicted"/>
<dbReference type="PANTHER" id="PTHR34136:SF1">
    <property type="entry name" value="UDP-N-ACETYL-D-MANNOSAMINURONIC ACID TRANSFERASE"/>
    <property type="match status" value="1"/>
</dbReference>
<dbReference type="NCBIfam" id="TIGR00696">
    <property type="entry name" value="wecG_tagA_cpsF"/>
    <property type="match status" value="1"/>
</dbReference>
<dbReference type="Proteomes" id="UP001198163">
    <property type="component" value="Unassembled WGS sequence"/>
</dbReference>
<gene>
    <name evidence="3" type="ORF">K7J14_00340</name>
</gene>
<protein>
    <submittedName>
        <fullName evidence="3">WecB/TagA/CpsF family glycosyltransferase</fullName>
    </submittedName>
</protein>
<dbReference type="Pfam" id="PF03808">
    <property type="entry name" value="Glyco_tran_WecG"/>
    <property type="match status" value="1"/>
</dbReference>
<dbReference type="GO" id="GO:0016758">
    <property type="term" value="F:hexosyltransferase activity"/>
    <property type="evidence" value="ECO:0007669"/>
    <property type="project" value="TreeGrafter"/>
</dbReference>
<evidence type="ECO:0000256" key="1">
    <source>
        <dbReference type="ARBA" id="ARBA00022676"/>
    </source>
</evidence>
<accession>A0AAE3JJN3</accession>
<sequence length="241" mass="28128">MIFCNIEFNIYNKLELLKEEKKLKFIITANADIIQKANSDPVLFNILHNNYVTFDGQIPLLLARLFNPKIEFYKLSGSDMIYDFCQLANEKKYKIFLLGGLEKSNFLSQQKLRSDYLIEISGYSPQFEKYPFLDETNEKILSELTNFPPDILFVGFGAPKQELWINDNIDFLSQLGVKYVIGIGGTFEFTSGSIKRAPVFISKFGLEGIYRFAKQPNLMRFFRLIDSLKFFKYVFIKPRFE</sequence>
<organism evidence="3 4">
    <name type="scientific">Teretinema zuelzerae</name>
    <dbReference type="NCBI Taxonomy" id="156"/>
    <lineage>
        <taxon>Bacteria</taxon>
        <taxon>Pseudomonadati</taxon>
        <taxon>Spirochaetota</taxon>
        <taxon>Spirochaetia</taxon>
        <taxon>Spirochaetales</taxon>
        <taxon>Treponemataceae</taxon>
        <taxon>Teretinema</taxon>
    </lineage>
</organism>
<evidence type="ECO:0000313" key="4">
    <source>
        <dbReference type="Proteomes" id="UP001198163"/>
    </source>
</evidence>
<evidence type="ECO:0000256" key="2">
    <source>
        <dbReference type="ARBA" id="ARBA00022679"/>
    </source>
</evidence>
<dbReference type="RefSeq" id="WP_230752057.1">
    <property type="nucleotide sequence ID" value="NZ_JAINWA010000001.1"/>
</dbReference>
<keyword evidence="1" id="KW-0328">Glycosyltransferase</keyword>
<dbReference type="InterPro" id="IPR004629">
    <property type="entry name" value="WecG_TagA_CpsF"/>
</dbReference>
<dbReference type="AlphaFoldDB" id="A0AAE3JJN3"/>
<reference evidence="3" key="1">
    <citation type="submission" date="2021-08" db="EMBL/GenBank/DDBJ databases">
        <title>Comparative analyses of Brucepasteria parasyntrophica and Teretinema zuelzerae.</title>
        <authorList>
            <person name="Song Y."/>
            <person name="Brune A."/>
        </authorList>
    </citation>
    <scope>NUCLEOTIDE SEQUENCE</scope>
    <source>
        <strain evidence="3">DSM 1903</strain>
    </source>
</reference>
<dbReference type="CDD" id="cd06533">
    <property type="entry name" value="Glyco_transf_WecG_TagA"/>
    <property type="match status" value="1"/>
</dbReference>
<dbReference type="PANTHER" id="PTHR34136">
    <property type="match status" value="1"/>
</dbReference>
<keyword evidence="4" id="KW-1185">Reference proteome</keyword>
<comment type="caution">
    <text evidence="3">The sequence shown here is derived from an EMBL/GenBank/DDBJ whole genome shotgun (WGS) entry which is preliminary data.</text>
</comment>
<dbReference type="EMBL" id="JAINWA010000001">
    <property type="protein sequence ID" value="MCD1653159.1"/>
    <property type="molecule type" value="Genomic_DNA"/>
</dbReference>